<feature type="transmembrane region" description="Helical" evidence="1">
    <location>
        <begin position="110"/>
        <end position="130"/>
    </location>
</feature>
<dbReference type="EMBL" id="KN551901">
    <property type="protein sequence ID" value="KHJ91648.1"/>
    <property type="molecule type" value="Genomic_DNA"/>
</dbReference>
<keyword evidence="1" id="KW-0472">Membrane</keyword>
<dbReference type="OrthoDB" id="5808593at2759"/>
<keyword evidence="1" id="KW-0812">Transmembrane</keyword>
<reference evidence="2 3" key="1">
    <citation type="submission" date="2014-03" db="EMBL/GenBank/DDBJ databases">
        <title>Draft genome of the hookworm Oesophagostomum dentatum.</title>
        <authorList>
            <person name="Mitreva M."/>
        </authorList>
    </citation>
    <scope>NUCLEOTIDE SEQUENCE [LARGE SCALE GENOMIC DNA]</scope>
    <source>
        <strain evidence="2 3">OD-Hann</strain>
    </source>
</reference>
<evidence type="ECO:0000256" key="1">
    <source>
        <dbReference type="SAM" id="Phobius"/>
    </source>
</evidence>
<evidence type="ECO:0000313" key="3">
    <source>
        <dbReference type="Proteomes" id="UP000053660"/>
    </source>
</evidence>
<evidence type="ECO:0000313" key="2">
    <source>
        <dbReference type="EMBL" id="KHJ91648.1"/>
    </source>
</evidence>
<name>A0A0B1T2B5_OESDE</name>
<accession>A0A0B1T2B5</accession>
<keyword evidence="3" id="KW-1185">Reference proteome</keyword>
<organism evidence="2 3">
    <name type="scientific">Oesophagostomum dentatum</name>
    <name type="common">Nodular worm</name>
    <dbReference type="NCBI Taxonomy" id="61180"/>
    <lineage>
        <taxon>Eukaryota</taxon>
        <taxon>Metazoa</taxon>
        <taxon>Ecdysozoa</taxon>
        <taxon>Nematoda</taxon>
        <taxon>Chromadorea</taxon>
        <taxon>Rhabditida</taxon>
        <taxon>Rhabditina</taxon>
        <taxon>Rhabditomorpha</taxon>
        <taxon>Strongyloidea</taxon>
        <taxon>Strongylidae</taxon>
        <taxon>Oesophagostomum</taxon>
    </lineage>
</organism>
<dbReference type="AlphaFoldDB" id="A0A0B1T2B5"/>
<protein>
    <submittedName>
        <fullName evidence="2">Uncharacterized protein</fullName>
    </submittedName>
</protein>
<sequence>MNASMMCQLSGLANAPLVPIQRVSYGGRSESSRTDLDQSTEASTRKDFDLVVNRDEERSEEDDFWSAWPWSRHISHQTSQTTGHLPARFTDLNDFDWDPASLEYFNYSSANAPSICILLASMVVLLVILGDDD</sequence>
<dbReference type="Proteomes" id="UP000053660">
    <property type="component" value="Unassembled WGS sequence"/>
</dbReference>
<gene>
    <name evidence="2" type="ORF">OESDEN_08483</name>
</gene>
<proteinExistence type="predicted"/>
<keyword evidence="1" id="KW-1133">Transmembrane helix</keyword>